<dbReference type="PANTHER" id="PTHR32294">
    <property type="entry name" value="DNA POLYMERASE III SUBUNIT ALPHA"/>
    <property type="match status" value="1"/>
</dbReference>
<evidence type="ECO:0000313" key="4">
    <source>
        <dbReference type="Proteomes" id="UP000656548"/>
    </source>
</evidence>
<dbReference type="InterPro" id="IPR003141">
    <property type="entry name" value="Pol/His_phosphatase_N"/>
</dbReference>
<accession>A0ABR9LAI3</accession>
<organism evidence="3 4">
    <name type="scientific">Amycolatopsis roodepoortensis</name>
    <dbReference type="NCBI Taxonomy" id="700274"/>
    <lineage>
        <taxon>Bacteria</taxon>
        <taxon>Bacillati</taxon>
        <taxon>Actinomycetota</taxon>
        <taxon>Actinomycetes</taxon>
        <taxon>Pseudonocardiales</taxon>
        <taxon>Pseudonocardiaceae</taxon>
        <taxon>Amycolatopsis</taxon>
    </lineage>
</organism>
<dbReference type="Pfam" id="PF02811">
    <property type="entry name" value="PHP"/>
    <property type="match status" value="1"/>
</dbReference>
<protein>
    <recommendedName>
        <fullName evidence="2">Polymerase/histidinol phosphatase N-terminal domain-containing protein</fullName>
    </recommendedName>
</protein>
<feature type="domain" description="Polymerase/histidinol phosphatase N-terminal" evidence="2">
    <location>
        <begin position="65"/>
        <end position="132"/>
    </location>
</feature>
<dbReference type="Gene3D" id="3.20.20.140">
    <property type="entry name" value="Metal-dependent hydrolases"/>
    <property type="match status" value="1"/>
</dbReference>
<evidence type="ECO:0000256" key="1">
    <source>
        <dbReference type="SAM" id="MobiDB-lite"/>
    </source>
</evidence>
<dbReference type="InterPro" id="IPR016195">
    <property type="entry name" value="Pol/histidinol_Pase-like"/>
</dbReference>
<name>A0ABR9LAI3_9PSEU</name>
<proteinExistence type="predicted"/>
<gene>
    <name evidence="3" type="ORF">H4W30_004756</name>
</gene>
<dbReference type="InterPro" id="IPR004805">
    <property type="entry name" value="DnaE2/DnaE/PolC"/>
</dbReference>
<evidence type="ECO:0000259" key="2">
    <source>
        <dbReference type="SMART" id="SM00481"/>
    </source>
</evidence>
<reference evidence="3 4" key="1">
    <citation type="submission" date="2020-10" db="EMBL/GenBank/DDBJ databases">
        <title>Sequencing the genomes of 1000 actinobacteria strains.</title>
        <authorList>
            <person name="Klenk H.-P."/>
        </authorList>
    </citation>
    <scope>NUCLEOTIDE SEQUENCE [LARGE SCALE GENOMIC DNA]</scope>
    <source>
        <strain evidence="3 4">DSM 46661</strain>
    </source>
</reference>
<comment type="caution">
    <text evidence="3">The sequence shown here is derived from an EMBL/GenBank/DDBJ whole genome shotgun (WGS) entry which is preliminary data.</text>
</comment>
<dbReference type="PANTHER" id="PTHR32294:SF4">
    <property type="entry name" value="ERROR-PRONE DNA POLYMERASE"/>
    <property type="match status" value="1"/>
</dbReference>
<dbReference type="Proteomes" id="UP000656548">
    <property type="component" value="Unassembled WGS sequence"/>
</dbReference>
<dbReference type="CDD" id="cd07431">
    <property type="entry name" value="PHP_PolIIIA"/>
    <property type="match status" value="1"/>
</dbReference>
<dbReference type="SMART" id="SM00481">
    <property type="entry name" value="POLIIIAc"/>
    <property type="match status" value="1"/>
</dbReference>
<feature type="region of interest" description="Disordered" evidence="1">
    <location>
        <begin position="309"/>
        <end position="335"/>
    </location>
</feature>
<dbReference type="EMBL" id="JADBEJ010000005">
    <property type="protein sequence ID" value="MBE1577696.1"/>
    <property type="molecule type" value="Genomic_DNA"/>
</dbReference>
<dbReference type="InterPro" id="IPR004013">
    <property type="entry name" value="PHP_dom"/>
</dbReference>
<keyword evidence="4" id="KW-1185">Reference proteome</keyword>
<dbReference type="SUPFAM" id="SSF89550">
    <property type="entry name" value="PHP domain-like"/>
    <property type="match status" value="1"/>
</dbReference>
<feature type="region of interest" description="Disordered" evidence="1">
    <location>
        <begin position="14"/>
        <end position="49"/>
    </location>
</feature>
<sequence>MAFNNPAVPWREIQRVASGRPRVEGDGSDSPAWSRKREGYAGPPVDLRVREGDDDGGAVPRVPYAELHAHSNFSFLDGASHPEELVEEAARQGLDAIFLTDHDGMYGAVRFNEAARELGVRVGFGAELSLDLPAPQNGVADPGGAHMLVLARGLEGYRRLCRVISRAQLAGGEKGRPVYDEDALVDDLAGHVLVLTGCRKGRIRRALAADDKVAAMSELMSLVDKFGRDNVAVELIDHSLPLDSTFNDTLVAMAEAAGVVTVATNNVHYAHPGRGPWVTRWPRFVPAGRWMTWRAGCRRRTWRSCVPALSRPRSSRGIPARSPAPPCSASNAPST</sequence>
<evidence type="ECO:0000313" key="3">
    <source>
        <dbReference type="EMBL" id="MBE1577696.1"/>
    </source>
</evidence>